<dbReference type="Gene3D" id="2.30.110.10">
    <property type="entry name" value="Electron Transport, Fmn-binding Protein, Chain A"/>
    <property type="match status" value="1"/>
</dbReference>
<evidence type="ECO:0000259" key="1">
    <source>
        <dbReference type="Pfam" id="PF16242"/>
    </source>
</evidence>
<dbReference type="RefSeq" id="WP_380861837.1">
    <property type="nucleotide sequence ID" value="NZ_JBHRXV010000011.1"/>
</dbReference>
<dbReference type="InterPro" id="IPR038725">
    <property type="entry name" value="YdaG_split_barrel_FMN-bd"/>
</dbReference>
<dbReference type="PANTHER" id="PTHR34818:SF1">
    <property type="entry name" value="PROTEIN BLI-3"/>
    <property type="match status" value="1"/>
</dbReference>
<proteinExistence type="predicted"/>
<sequence length="163" mass="18163">MSENNYPEAKLWDMIEDIRVAMLTTKRGELLESRPMSAYVDLSEHCLWFITALDSGKTDEIGEGEAVNLAFVDKDDQNYISLTGHARVVRDVAKQKQLWNAFAEAWMPEGPEGPNVGLIRVDPIEATYWDAPSSRVVMAWKIAKANVTQTPPNAGEVRKVGLG</sequence>
<dbReference type="EMBL" id="JBHRXV010000011">
    <property type="protein sequence ID" value="MFC3713388.1"/>
    <property type="molecule type" value="Genomic_DNA"/>
</dbReference>
<reference evidence="3" key="1">
    <citation type="journal article" date="2019" name="Int. J. Syst. Evol. Microbiol.">
        <title>The Global Catalogue of Microorganisms (GCM) 10K type strain sequencing project: providing services to taxonomists for standard genome sequencing and annotation.</title>
        <authorList>
            <consortium name="The Broad Institute Genomics Platform"/>
            <consortium name="The Broad Institute Genome Sequencing Center for Infectious Disease"/>
            <person name="Wu L."/>
            <person name="Ma J."/>
        </authorList>
    </citation>
    <scope>NUCLEOTIDE SEQUENCE [LARGE SCALE GENOMIC DNA]</scope>
    <source>
        <strain evidence="3">KCTC 42644</strain>
    </source>
</reference>
<evidence type="ECO:0000313" key="3">
    <source>
        <dbReference type="Proteomes" id="UP001595615"/>
    </source>
</evidence>
<organism evidence="2 3">
    <name type="scientific">Sphingoaurantiacus capsulatus</name>
    <dbReference type="NCBI Taxonomy" id="1771310"/>
    <lineage>
        <taxon>Bacteria</taxon>
        <taxon>Pseudomonadati</taxon>
        <taxon>Pseudomonadota</taxon>
        <taxon>Alphaproteobacteria</taxon>
        <taxon>Sphingomonadales</taxon>
        <taxon>Sphingosinicellaceae</taxon>
        <taxon>Sphingoaurantiacus</taxon>
    </lineage>
</organism>
<dbReference type="Proteomes" id="UP001595615">
    <property type="component" value="Unassembled WGS sequence"/>
</dbReference>
<accession>A0ABV7XCE5</accession>
<comment type="caution">
    <text evidence="2">The sequence shown here is derived from an EMBL/GenBank/DDBJ whole genome shotgun (WGS) entry which is preliminary data.</text>
</comment>
<keyword evidence="3" id="KW-1185">Reference proteome</keyword>
<dbReference type="SUPFAM" id="SSF50475">
    <property type="entry name" value="FMN-binding split barrel"/>
    <property type="match status" value="1"/>
</dbReference>
<dbReference type="Pfam" id="PF16242">
    <property type="entry name" value="Pyrid_ox_like"/>
    <property type="match status" value="1"/>
</dbReference>
<name>A0ABV7XCE5_9SPHN</name>
<dbReference type="InterPro" id="IPR052917">
    <property type="entry name" value="Stress-Dev_Protein"/>
</dbReference>
<feature type="domain" description="General stress protein FMN-binding split barrel" evidence="1">
    <location>
        <begin position="9"/>
        <end position="152"/>
    </location>
</feature>
<evidence type="ECO:0000313" key="2">
    <source>
        <dbReference type="EMBL" id="MFC3713388.1"/>
    </source>
</evidence>
<gene>
    <name evidence="2" type="ORF">ACFOMD_12450</name>
</gene>
<protein>
    <submittedName>
        <fullName evidence="2">Pyridoxamine 5'-phosphate oxidase family protein</fullName>
    </submittedName>
</protein>
<dbReference type="InterPro" id="IPR012349">
    <property type="entry name" value="Split_barrel_FMN-bd"/>
</dbReference>
<dbReference type="PANTHER" id="PTHR34818">
    <property type="entry name" value="PROTEIN BLI-3"/>
    <property type="match status" value="1"/>
</dbReference>